<keyword evidence="3" id="KW-0645">Protease</keyword>
<organism evidence="3 4">
    <name type="scientific">Candidatus Microbacterium phytovorans</name>
    <dbReference type="NCBI Taxonomy" id="3121374"/>
    <lineage>
        <taxon>Bacteria</taxon>
        <taxon>Bacillati</taxon>
        <taxon>Actinomycetota</taxon>
        <taxon>Actinomycetes</taxon>
        <taxon>Micrococcales</taxon>
        <taxon>Microbacteriaceae</taxon>
        <taxon>Microbacterium</taxon>
    </lineage>
</organism>
<dbReference type="InterPro" id="IPR003675">
    <property type="entry name" value="Rce1/LyrA-like_dom"/>
</dbReference>
<keyword evidence="3" id="KW-0482">Metalloprotease</keyword>
<keyword evidence="1" id="KW-1133">Transmembrane helix</keyword>
<dbReference type="GO" id="GO:0004175">
    <property type="term" value="F:endopeptidase activity"/>
    <property type="evidence" value="ECO:0007669"/>
    <property type="project" value="UniProtKB-ARBA"/>
</dbReference>
<feature type="transmembrane region" description="Helical" evidence="1">
    <location>
        <begin position="49"/>
        <end position="76"/>
    </location>
</feature>
<name>A0AAJ5W4H8_9MICO</name>
<dbReference type="Pfam" id="PF02517">
    <property type="entry name" value="Rce1-like"/>
    <property type="match status" value="1"/>
</dbReference>
<dbReference type="AlphaFoldDB" id="A0AAJ5W4H8"/>
<dbReference type="GO" id="GO:0080120">
    <property type="term" value="P:CAAX-box protein maturation"/>
    <property type="evidence" value="ECO:0007669"/>
    <property type="project" value="UniProtKB-ARBA"/>
</dbReference>
<evidence type="ECO:0000259" key="2">
    <source>
        <dbReference type="Pfam" id="PF02517"/>
    </source>
</evidence>
<feature type="transmembrane region" description="Helical" evidence="1">
    <location>
        <begin position="20"/>
        <end position="37"/>
    </location>
</feature>
<keyword evidence="1" id="KW-0472">Membrane</keyword>
<accession>A0AAJ5W4H8</accession>
<feature type="domain" description="CAAX prenyl protease 2/Lysostaphin resistance protein A-like" evidence="2">
    <location>
        <begin position="159"/>
        <end position="250"/>
    </location>
</feature>
<evidence type="ECO:0000313" key="4">
    <source>
        <dbReference type="Proteomes" id="UP001213972"/>
    </source>
</evidence>
<evidence type="ECO:0000313" key="3">
    <source>
        <dbReference type="EMBL" id="WEK14581.1"/>
    </source>
</evidence>
<feature type="transmembrane region" description="Helical" evidence="1">
    <location>
        <begin position="114"/>
        <end position="133"/>
    </location>
</feature>
<dbReference type="EMBL" id="CP119321">
    <property type="protein sequence ID" value="WEK14581.1"/>
    <property type="molecule type" value="Genomic_DNA"/>
</dbReference>
<proteinExistence type="predicted"/>
<protein>
    <submittedName>
        <fullName evidence="3">CPBP family intramembrane metalloprotease</fullName>
    </submittedName>
</protein>
<evidence type="ECO:0000256" key="1">
    <source>
        <dbReference type="SAM" id="Phobius"/>
    </source>
</evidence>
<sequence>MELDLDGVELLEQIKRASPVFAVASLFAASIGIPALARTDANFPFASLGFLALAFIARGSVFACGVLCSASAGYLIPYFVGWPAAPLAVIACATIWPPARRWAYALPEPSRRRVWWIAVITGLGSAVVLWAVWLEPYLQRMWFRLMLFPDVITNTPLFLAVSATAFAAANSVFEEVLWRGAAMSALESSGVAPLLALPIVSISFGIAHLHGVPSGPVGVILTTAFGLAVGALRAWSNSLVPAMVAHFVPDIVLVGALA</sequence>
<feature type="transmembrane region" description="Helical" evidence="1">
    <location>
        <begin position="153"/>
        <end position="173"/>
    </location>
</feature>
<gene>
    <name evidence="3" type="ORF">P0Y48_05085</name>
</gene>
<keyword evidence="3" id="KW-0378">Hydrolase</keyword>
<keyword evidence="1" id="KW-0812">Transmembrane</keyword>
<feature type="transmembrane region" description="Helical" evidence="1">
    <location>
        <begin position="82"/>
        <end position="102"/>
    </location>
</feature>
<feature type="transmembrane region" description="Helical" evidence="1">
    <location>
        <begin position="215"/>
        <end position="235"/>
    </location>
</feature>
<dbReference type="Proteomes" id="UP001213972">
    <property type="component" value="Chromosome"/>
</dbReference>
<dbReference type="GO" id="GO:0008237">
    <property type="term" value="F:metallopeptidase activity"/>
    <property type="evidence" value="ECO:0007669"/>
    <property type="project" value="UniProtKB-KW"/>
</dbReference>
<feature type="transmembrane region" description="Helical" evidence="1">
    <location>
        <begin position="185"/>
        <end position="209"/>
    </location>
</feature>
<reference evidence="3" key="1">
    <citation type="submission" date="2023-03" db="EMBL/GenBank/DDBJ databases">
        <title>Andean soil-derived lignocellulolytic bacterial consortium as a source of novel taxa and putative plastic-active enzymes.</title>
        <authorList>
            <person name="Diaz-Garcia L."/>
            <person name="Chuvochina M."/>
            <person name="Feuerriegel G."/>
            <person name="Bunk B."/>
            <person name="Sproer C."/>
            <person name="Streit W.R."/>
            <person name="Rodriguez L.M."/>
            <person name="Overmann J."/>
            <person name="Jimenez D.J."/>
        </authorList>
    </citation>
    <scope>NUCLEOTIDE SEQUENCE</scope>
    <source>
        <strain evidence="3">MAG 4610</strain>
    </source>
</reference>